<proteinExistence type="inferred from homology"/>
<dbReference type="Pfam" id="PF13632">
    <property type="entry name" value="Glyco_trans_2_3"/>
    <property type="match status" value="1"/>
</dbReference>
<comment type="similarity">
    <text evidence="1">Belongs to the glycosyltransferase 2 family.</text>
</comment>
<evidence type="ECO:0000256" key="3">
    <source>
        <dbReference type="ARBA" id="ARBA00022679"/>
    </source>
</evidence>
<protein>
    <submittedName>
        <fullName evidence="7">Unannotated protein</fullName>
    </submittedName>
</protein>
<dbReference type="AlphaFoldDB" id="A0A6J6URG0"/>
<organism evidence="7">
    <name type="scientific">freshwater metagenome</name>
    <dbReference type="NCBI Taxonomy" id="449393"/>
    <lineage>
        <taxon>unclassified sequences</taxon>
        <taxon>metagenomes</taxon>
        <taxon>ecological metagenomes</taxon>
    </lineage>
</organism>
<name>A0A6J6URG0_9ZZZZ</name>
<dbReference type="InterPro" id="IPR001173">
    <property type="entry name" value="Glyco_trans_2-like"/>
</dbReference>
<dbReference type="PANTHER" id="PTHR43179">
    <property type="entry name" value="RHAMNOSYLTRANSFERASE WBBL"/>
    <property type="match status" value="1"/>
</dbReference>
<gene>
    <name evidence="7" type="ORF">UFOPK2766_02289</name>
    <name evidence="8" type="ORF">UFOPK3519_01592</name>
</gene>
<evidence type="ECO:0000256" key="4">
    <source>
        <dbReference type="SAM" id="MobiDB-lite"/>
    </source>
</evidence>
<evidence type="ECO:0000259" key="6">
    <source>
        <dbReference type="Pfam" id="PF13632"/>
    </source>
</evidence>
<feature type="domain" description="Glycosyltransferase 2-like" evidence="5">
    <location>
        <begin position="11"/>
        <end position="122"/>
    </location>
</feature>
<dbReference type="PANTHER" id="PTHR43179:SF12">
    <property type="entry name" value="GALACTOFURANOSYLTRANSFERASE GLFT2"/>
    <property type="match status" value="1"/>
</dbReference>
<dbReference type="Pfam" id="PF00535">
    <property type="entry name" value="Glycos_transf_2"/>
    <property type="match status" value="1"/>
</dbReference>
<evidence type="ECO:0000313" key="8">
    <source>
        <dbReference type="EMBL" id="CAB4914004.1"/>
    </source>
</evidence>
<accession>A0A6J6URG0</accession>
<evidence type="ECO:0000256" key="1">
    <source>
        <dbReference type="ARBA" id="ARBA00006739"/>
    </source>
</evidence>
<dbReference type="GO" id="GO:0016757">
    <property type="term" value="F:glycosyltransferase activity"/>
    <property type="evidence" value="ECO:0007669"/>
    <property type="project" value="UniProtKB-KW"/>
</dbReference>
<dbReference type="SUPFAM" id="SSF53448">
    <property type="entry name" value="Nucleotide-diphospho-sugar transferases"/>
    <property type="match status" value="1"/>
</dbReference>
<dbReference type="Gene3D" id="3.90.550.10">
    <property type="entry name" value="Spore Coat Polysaccharide Biosynthesis Protein SpsA, Chain A"/>
    <property type="match status" value="2"/>
</dbReference>
<dbReference type="InterPro" id="IPR029044">
    <property type="entry name" value="Nucleotide-diphossugar_trans"/>
</dbReference>
<sequence>MRPSHPPRVRVVVLNWNSAWFTRRCLVALVATQYPADCFEIVLVDNASIDGSLEQLRFAFPNIRVIANEANLGFAEGCNRGMRDLSQVDAVALVNNDAVPEPGWLWPLVMGLESDPTVGAVAAGLVLEPAFTRVGLSVDGGQAQIDSLSIGPINVLDRAQSEGIRSVGHPDWPMDLDYFVDGTASLLVPTGEGRREIALRVSGSGRLTATTGLDQAQVELGSEPTEFKLRAGDDRTELLNGLGTHLMENSEGYDRCFGQPAQLLSGASPETVQGFCGGGVLLRTKMLQQVGLFDPRFFAYYEDTDLAWRARRAGWHTVTAPESVIRHSFGASAASASPGFFVHVYRNWMLSVLRNAQPAERRLALRSLWDRTKWAVRANVFSRLKHGHLPRTKLVLAWKQVVWAVLLELPYLRKTRHQKIGAERTSKIRSPLRPSSGARAPSSRPGGPLIVYLDIDQNRSAAAVLLAQLPLIEQRIDLVGVLQDAGSPVGYRRASAVDMQQILGLPDRAVSADTEMLSLREFAIGSAFLNCEQARITARAATRSEFLIPQNPEPQHGLSSEDLSLEDLGPENLQRARLEDFAQGLINRFGLP</sequence>
<dbReference type="EMBL" id="CAFBMG010000163">
    <property type="protein sequence ID" value="CAB4914004.1"/>
    <property type="molecule type" value="Genomic_DNA"/>
</dbReference>
<keyword evidence="3" id="KW-0808">Transferase</keyword>
<dbReference type="EMBL" id="CAEZYU010000171">
    <property type="protein sequence ID" value="CAB4762330.1"/>
    <property type="molecule type" value="Genomic_DNA"/>
</dbReference>
<dbReference type="CDD" id="cd04186">
    <property type="entry name" value="GT_2_like_c"/>
    <property type="match status" value="1"/>
</dbReference>
<feature type="domain" description="Glycosyltransferase 2-like" evidence="6">
    <location>
        <begin position="266"/>
        <end position="338"/>
    </location>
</feature>
<keyword evidence="2" id="KW-0328">Glycosyltransferase</keyword>
<evidence type="ECO:0000313" key="7">
    <source>
        <dbReference type="EMBL" id="CAB4762330.1"/>
    </source>
</evidence>
<evidence type="ECO:0000259" key="5">
    <source>
        <dbReference type="Pfam" id="PF00535"/>
    </source>
</evidence>
<feature type="region of interest" description="Disordered" evidence="4">
    <location>
        <begin position="422"/>
        <end position="444"/>
    </location>
</feature>
<evidence type="ECO:0000256" key="2">
    <source>
        <dbReference type="ARBA" id="ARBA00022676"/>
    </source>
</evidence>
<feature type="compositionally biased region" description="Low complexity" evidence="4">
    <location>
        <begin position="429"/>
        <end position="444"/>
    </location>
</feature>
<reference evidence="7" key="1">
    <citation type="submission" date="2020-05" db="EMBL/GenBank/DDBJ databases">
        <authorList>
            <person name="Chiriac C."/>
            <person name="Salcher M."/>
            <person name="Ghai R."/>
            <person name="Kavagutti S V."/>
        </authorList>
    </citation>
    <scope>NUCLEOTIDE SEQUENCE</scope>
</reference>